<gene>
    <name evidence="1" type="ORF">MSPICULIGERA_LOCUS8287</name>
</gene>
<feature type="non-terminal residue" evidence="1">
    <location>
        <position position="1"/>
    </location>
</feature>
<comment type="caution">
    <text evidence="1">The sequence shown here is derived from an EMBL/GenBank/DDBJ whole genome shotgun (WGS) entry which is preliminary data.</text>
</comment>
<evidence type="ECO:0000313" key="2">
    <source>
        <dbReference type="Proteomes" id="UP001177023"/>
    </source>
</evidence>
<keyword evidence="2" id="KW-1185">Reference proteome</keyword>
<evidence type="ECO:0000313" key="1">
    <source>
        <dbReference type="EMBL" id="CAJ0569828.1"/>
    </source>
</evidence>
<dbReference type="EMBL" id="CATQJA010002146">
    <property type="protein sequence ID" value="CAJ0569828.1"/>
    <property type="molecule type" value="Genomic_DNA"/>
</dbReference>
<proteinExistence type="predicted"/>
<sequence length="266" mass="28503">MAIAVDQEDEVDTDPILEIDVDLEDREDEADTDPIPENDTVLEVAMAADAKMTVGADTAALAPILTNDVADLEVVVEGSARILMKDADVVDTDATDLMMMIVEDAEDTTVDLMSDREAEVAIVVTTTSRWDDVVDVEVIPRIRKSEDTDAEEMTDEMEAVDSGQIRGNDGVGGLMKGREDAVGARGIRIVNLTTDVVDVLLHGTNCVSTGKDCLCCCGGYIPDAASGNCTDIRRRIPGIDGLMDFALQSTTVSSLDDDSTTQDSMY</sequence>
<protein>
    <submittedName>
        <fullName evidence="1">Uncharacterized protein</fullName>
    </submittedName>
</protein>
<reference evidence="1" key="1">
    <citation type="submission" date="2023-06" db="EMBL/GenBank/DDBJ databases">
        <authorList>
            <person name="Delattre M."/>
        </authorList>
    </citation>
    <scope>NUCLEOTIDE SEQUENCE</scope>
    <source>
        <strain evidence="1">AF72</strain>
    </source>
</reference>
<name>A0AA36FYV0_9BILA</name>
<dbReference type="AlphaFoldDB" id="A0AA36FYV0"/>
<accession>A0AA36FYV0</accession>
<dbReference type="Proteomes" id="UP001177023">
    <property type="component" value="Unassembled WGS sequence"/>
</dbReference>
<organism evidence="1 2">
    <name type="scientific">Mesorhabditis spiculigera</name>
    <dbReference type="NCBI Taxonomy" id="96644"/>
    <lineage>
        <taxon>Eukaryota</taxon>
        <taxon>Metazoa</taxon>
        <taxon>Ecdysozoa</taxon>
        <taxon>Nematoda</taxon>
        <taxon>Chromadorea</taxon>
        <taxon>Rhabditida</taxon>
        <taxon>Rhabditina</taxon>
        <taxon>Rhabditomorpha</taxon>
        <taxon>Rhabditoidea</taxon>
        <taxon>Rhabditidae</taxon>
        <taxon>Mesorhabditinae</taxon>
        <taxon>Mesorhabditis</taxon>
    </lineage>
</organism>